<dbReference type="Pfam" id="PF00244">
    <property type="entry name" value="14-3-3"/>
    <property type="match status" value="1"/>
</dbReference>
<proteinExistence type="inferred from homology"/>
<dbReference type="Gene3D" id="1.20.190.20">
    <property type="entry name" value="14-3-3 domain"/>
    <property type="match status" value="1"/>
</dbReference>
<name>A0AAD6D980_9EURO</name>
<accession>A0AAD6D980</accession>
<dbReference type="SMART" id="SM00101">
    <property type="entry name" value="14_3_3"/>
    <property type="match status" value="1"/>
</dbReference>
<comment type="similarity">
    <text evidence="1">Belongs to the 14-3-3 family.</text>
</comment>
<dbReference type="EMBL" id="JAQIZZ010000001">
    <property type="protein sequence ID" value="KAJ5557097.1"/>
    <property type="molecule type" value="Genomic_DNA"/>
</dbReference>
<dbReference type="SUPFAM" id="SSF48445">
    <property type="entry name" value="14-3-3 protein"/>
    <property type="match status" value="1"/>
</dbReference>
<comment type="caution">
    <text evidence="3">The sequence shown here is derived from an EMBL/GenBank/DDBJ whole genome shotgun (WGS) entry which is preliminary data.</text>
</comment>
<keyword evidence="4" id="KW-1185">Reference proteome</keyword>
<gene>
    <name evidence="3" type="ORF">N7494_001012</name>
</gene>
<protein>
    <recommendedName>
        <fullName evidence="2">14-3-3 domain-containing protein</fullName>
    </recommendedName>
</protein>
<evidence type="ECO:0000256" key="1">
    <source>
        <dbReference type="ARBA" id="ARBA00006141"/>
    </source>
</evidence>
<dbReference type="InterPro" id="IPR023410">
    <property type="entry name" value="14-3-3_domain"/>
</dbReference>
<evidence type="ECO:0000313" key="4">
    <source>
        <dbReference type="Proteomes" id="UP001220324"/>
    </source>
</evidence>
<feature type="domain" description="14-3-3" evidence="2">
    <location>
        <begin position="3"/>
        <end position="222"/>
    </location>
</feature>
<reference evidence="3 4" key="1">
    <citation type="journal article" date="2023" name="IMA Fungus">
        <title>Comparative genomic study of the Penicillium genus elucidates a diverse pangenome and 15 lateral gene transfer events.</title>
        <authorList>
            <person name="Petersen C."/>
            <person name="Sorensen T."/>
            <person name="Nielsen M.R."/>
            <person name="Sondergaard T.E."/>
            <person name="Sorensen J.L."/>
            <person name="Fitzpatrick D.A."/>
            <person name="Frisvad J.C."/>
            <person name="Nielsen K.L."/>
        </authorList>
    </citation>
    <scope>NUCLEOTIDE SEQUENCE [LARGE SCALE GENOMIC DNA]</scope>
    <source>
        <strain evidence="3 4">IBT 35679</strain>
    </source>
</reference>
<dbReference type="Proteomes" id="UP001220324">
    <property type="component" value="Unassembled WGS sequence"/>
</dbReference>
<dbReference type="PIRSF" id="PIRSF000868">
    <property type="entry name" value="14-3-3"/>
    <property type="match status" value="1"/>
</dbReference>
<dbReference type="InterPro" id="IPR036815">
    <property type="entry name" value="14-3-3_dom_sf"/>
</dbReference>
<evidence type="ECO:0000259" key="2">
    <source>
        <dbReference type="SMART" id="SM00101"/>
    </source>
</evidence>
<evidence type="ECO:0000313" key="3">
    <source>
        <dbReference type="EMBL" id="KAJ5557097.1"/>
    </source>
</evidence>
<dbReference type="InterPro" id="IPR000308">
    <property type="entry name" value="14-3-3"/>
</dbReference>
<dbReference type="AlphaFoldDB" id="A0AAD6D980"/>
<organism evidence="3 4">
    <name type="scientific">Penicillium frequentans</name>
    <dbReference type="NCBI Taxonomy" id="3151616"/>
    <lineage>
        <taxon>Eukaryota</taxon>
        <taxon>Fungi</taxon>
        <taxon>Dikarya</taxon>
        <taxon>Ascomycota</taxon>
        <taxon>Pezizomycotina</taxon>
        <taxon>Eurotiomycetes</taxon>
        <taxon>Eurotiomycetidae</taxon>
        <taxon>Eurotiales</taxon>
        <taxon>Aspergillaceae</taxon>
        <taxon>Penicillium</taxon>
    </lineage>
</organism>
<dbReference type="PRINTS" id="PR00305">
    <property type="entry name" value="1433ZETA"/>
</dbReference>
<dbReference type="PANTHER" id="PTHR18860">
    <property type="entry name" value="14-3-3 PROTEIN"/>
    <property type="match status" value="1"/>
</dbReference>
<sequence>MDREQAVQHAANAEQSRTAQEAVLKNMSNIAKQDVELAIVERDFLFGAYNNVINSLQESRKEASSTSQKQELEQDLVDTCENMLGLLENYLIKSAYSSESKVFYYKIAGDTYPYLADLARDTTNDPQGPAEKAQSYYTNASNLAKTEIAPTHPTRLGLSLNYAILYHGILESPDKAIELAKTAFDDAIAELDTLVEENYQASTLIMGQLQEKLQLWNSAASD</sequence>